<organism evidence="7 8">
    <name type="scientific">Linum trigynum</name>
    <dbReference type="NCBI Taxonomy" id="586398"/>
    <lineage>
        <taxon>Eukaryota</taxon>
        <taxon>Viridiplantae</taxon>
        <taxon>Streptophyta</taxon>
        <taxon>Embryophyta</taxon>
        <taxon>Tracheophyta</taxon>
        <taxon>Spermatophyta</taxon>
        <taxon>Magnoliopsida</taxon>
        <taxon>eudicotyledons</taxon>
        <taxon>Gunneridae</taxon>
        <taxon>Pentapetalae</taxon>
        <taxon>rosids</taxon>
        <taxon>fabids</taxon>
        <taxon>Malpighiales</taxon>
        <taxon>Linaceae</taxon>
        <taxon>Linum</taxon>
    </lineage>
</organism>
<keyword evidence="8" id="KW-1185">Reference proteome</keyword>
<feature type="compositionally biased region" description="Basic and acidic residues" evidence="6">
    <location>
        <begin position="995"/>
        <end position="1004"/>
    </location>
</feature>
<feature type="coiled-coil region" evidence="5">
    <location>
        <begin position="79"/>
        <end position="125"/>
    </location>
</feature>
<evidence type="ECO:0000256" key="1">
    <source>
        <dbReference type="ARBA" id="ARBA00023054"/>
    </source>
</evidence>
<feature type="region of interest" description="Disordered" evidence="6">
    <location>
        <begin position="961"/>
        <end position="1176"/>
    </location>
</feature>
<dbReference type="PANTHER" id="PTHR31908:SF11">
    <property type="entry name" value="PROTEIN CROWDED NUCLEI 1"/>
    <property type="match status" value="1"/>
</dbReference>
<keyword evidence="1 5" id="KW-0175">Coiled coil</keyword>
<comment type="subcellular location">
    <subcellularLocation>
        <location evidence="3">Nucleus lamina</location>
    </subcellularLocation>
</comment>
<protein>
    <recommendedName>
        <fullName evidence="9">Nuclear matrix constituent protein 1-like protein</fullName>
    </recommendedName>
</protein>
<evidence type="ECO:0000256" key="2">
    <source>
        <dbReference type="ARBA" id="ARBA00023242"/>
    </source>
</evidence>
<dbReference type="EMBL" id="OZ034818">
    <property type="protein sequence ID" value="CAL1390737.1"/>
    <property type="molecule type" value="Genomic_DNA"/>
</dbReference>
<dbReference type="AlphaFoldDB" id="A0AAV2EYP6"/>
<feature type="compositionally biased region" description="Acidic residues" evidence="6">
    <location>
        <begin position="1146"/>
        <end position="1157"/>
    </location>
</feature>
<dbReference type="GO" id="GO:0005652">
    <property type="term" value="C:nuclear lamina"/>
    <property type="evidence" value="ECO:0007669"/>
    <property type="project" value="UniProtKB-SubCell"/>
</dbReference>
<evidence type="ECO:0000256" key="5">
    <source>
        <dbReference type="SAM" id="Coils"/>
    </source>
</evidence>
<feature type="compositionally biased region" description="Basic and acidic residues" evidence="6">
    <location>
        <begin position="966"/>
        <end position="977"/>
    </location>
</feature>
<evidence type="ECO:0000313" key="8">
    <source>
        <dbReference type="Proteomes" id="UP001497516"/>
    </source>
</evidence>
<dbReference type="Proteomes" id="UP001497516">
    <property type="component" value="Chromosome 5"/>
</dbReference>
<dbReference type="GO" id="GO:0006997">
    <property type="term" value="P:nucleus organization"/>
    <property type="evidence" value="ECO:0007669"/>
    <property type="project" value="InterPro"/>
</dbReference>
<gene>
    <name evidence="7" type="ORF">LTRI10_LOCUS31500</name>
</gene>
<feature type="region of interest" description="Disordered" evidence="6">
    <location>
        <begin position="1"/>
        <end position="52"/>
    </location>
</feature>
<feature type="coiled-coil region" evidence="5">
    <location>
        <begin position="618"/>
        <end position="717"/>
    </location>
</feature>
<feature type="compositionally biased region" description="Polar residues" evidence="6">
    <location>
        <begin position="894"/>
        <end position="914"/>
    </location>
</feature>
<dbReference type="InterPro" id="IPR040418">
    <property type="entry name" value="CRWN"/>
</dbReference>
<feature type="compositionally biased region" description="Basic and acidic residues" evidence="6">
    <location>
        <begin position="1048"/>
        <end position="1061"/>
    </location>
</feature>
<feature type="compositionally biased region" description="Basic residues" evidence="6">
    <location>
        <begin position="923"/>
        <end position="934"/>
    </location>
</feature>
<evidence type="ECO:0000256" key="4">
    <source>
        <dbReference type="ARBA" id="ARBA00024208"/>
    </source>
</evidence>
<proteinExistence type="inferred from homology"/>
<evidence type="ECO:0008006" key="9">
    <source>
        <dbReference type="Google" id="ProtNLM"/>
    </source>
</evidence>
<sequence length="1176" mass="135129">MSSSTPQRKAWSVWSLTPRREAQKSAGGILHQAPDSNGTPASNPGDGSRLKGKGLLFDEAASPNGLGRALDTQDLAAKISRLENELFEYSMELLLVEKKDWNAKADQLKQALADVKDALNREQATHMVSVSDAEKREENLRKALGVEKQCVLDLEKSVQEMRYENAEIKFTADSKLAEANALMSSVEERSLEVEAKLRSVDARLAEVNRKSSELERKSQEVETRESAVRRDRLSLIAEKESHEEALSKQREDLREWERKLQEDEERLSKGLRIVNQREERANENDRVSKQKEKDFEEAQKKLDEANSDLKRKEDDITSRLANLNFREKEFDATKNRLQLKEEELRALEEKLNEREKLEIQKLHEEHQAILDAKSSEFELEAEQRRKSLDEELKSKVVELERKEAEVQHWEAKVAKREQALEKRLEKIKEKEKEFESKSKSLKEREKTIKSEEKNLMIEKKQLHSDEEELKNLKAELENLTAANEQQLLKIHEEKEQLQISQDERFEFVRLQSELKEETEKCRFREEVLLKEAEDLKQLKENFEREWLELDGKKAEIERELKIIGEQKEKFEKQRQLEEEKIKHERQATEDYIKREFETLELAKESFKAKMEQEQSIMSEKAQSDRNIMLNEIELLKSETENSLQKKQEETNRHLQEKERLFEEEKQREMENLNYLKDVVRREMDELKMERSRIEKDRLELAENKKHLEEQQHEIREDIDRLGDISRKLKEHREVFVKEKERFIAFVEQHKDCKNCGEVTSQFVLSDLIASQEIENANILSASKLAASGAGNCKNSEASERREAEKSHMVPRSYTVSPASWLQKCTTKIFNFSPLKRIELVRDLADVAEPSNRVDIFEDEQEISLAYGNDSLGDQRAQYDGTGEATAAMQDLSADGQSDVNSMSLQPPQEISESSGLKRGQGPNKRRVNVRRTRAVKAVAQDAKAVIGEALESNLVAEDSDILASESHQESSHADKGTQRKGKKRGRGQASQTTTIERDGNESEGHSGSTAAGKRRKRQQKSSTVQAPGEARYNLRRSKLRAAVVDAKTSSDLKDNNKKEDDGVISSNDGDMLRSHADMPAGGDGENGTTRHSAVPVPAEEVAEEHNERQGNPDVNVAMSEEVNGTAEMEMEQGYATESRRESEDRDEKEDDCDDEEESLHPGEASIGKKLWTFLTT</sequence>
<feature type="compositionally biased region" description="Basic and acidic residues" evidence="6">
    <location>
        <begin position="796"/>
        <end position="807"/>
    </location>
</feature>
<accession>A0AAV2EYP6</accession>
<evidence type="ECO:0000256" key="3">
    <source>
        <dbReference type="ARBA" id="ARBA00024186"/>
    </source>
</evidence>
<feature type="region of interest" description="Disordered" evidence="6">
    <location>
        <begin position="894"/>
        <end position="935"/>
    </location>
</feature>
<comment type="similarity">
    <text evidence="4">Belongs to the CRWN family.</text>
</comment>
<reference evidence="7 8" key="1">
    <citation type="submission" date="2024-04" db="EMBL/GenBank/DDBJ databases">
        <authorList>
            <person name="Fracassetti M."/>
        </authorList>
    </citation>
    <scope>NUCLEOTIDE SEQUENCE [LARGE SCALE GENOMIC DNA]</scope>
</reference>
<evidence type="ECO:0000256" key="6">
    <source>
        <dbReference type="SAM" id="MobiDB-lite"/>
    </source>
</evidence>
<name>A0AAV2EYP6_9ROSI</name>
<keyword evidence="2" id="KW-0539">Nucleus</keyword>
<dbReference type="PANTHER" id="PTHR31908">
    <property type="entry name" value="PROTEIN CROWDED NUCLEI 4"/>
    <property type="match status" value="1"/>
</dbReference>
<feature type="region of interest" description="Disordered" evidence="6">
    <location>
        <begin position="790"/>
        <end position="809"/>
    </location>
</feature>
<evidence type="ECO:0000313" key="7">
    <source>
        <dbReference type="EMBL" id="CAL1390737.1"/>
    </source>
</evidence>
<feature type="region of interest" description="Disordered" evidence="6">
    <location>
        <begin position="276"/>
        <end position="314"/>
    </location>
</feature>